<comment type="caution">
    <text evidence="10">The sequence shown here is derived from an EMBL/GenBank/DDBJ whole genome shotgun (WGS) entry which is preliminary data.</text>
</comment>
<dbReference type="Gene3D" id="1.20.1250.20">
    <property type="entry name" value="MFS general substrate transporter like domains"/>
    <property type="match status" value="1"/>
</dbReference>
<dbReference type="InterPro" id="IPR020846">
    <property type="entry name" value="MFS_dom"/>
</dbReference>
<dbReference type="AlphaFoldDB" id="A0A6N9I2W8"/>
<keyword evidence="7 8" id="KW-0472">Membrane</keyword>
<evidence type="ECO:0000259" key="9">
    <source>
        <dbReference type="PROSITE" id="PS50850"/>
    </source>
</evidence>
<reference evidence="10 11" key="1">
    <citation type="journal article" date="2019" name="Appl. Environ. Microbiol.">
        <title>Genetic determinants of hydroxycinnamic acid metabolism in heterofermentative lactobacilli.</title>
        <authorList>
            <person name="Gaur G."/>
            <person name="Oh J.H."/>
            <person name="Filannino P."/>
            <person name="Gobbetti M."/>
            <person name="van Pijkeren J.P."/>
            <person name="Ganzle M.G."/>
        </authorList>
    </citation>
    <scope>NUCLEOTIDE SEQUENCE [LARGE SCALE GENOMIC DNA]</scope>
    <source>
        <strain evidence="10 11">C5</strain>
    </source>
</reference>
<proteinExistence type="inferred from homology"/>
<evidence type="ECO:0000256" key="5">
    <source>
        <dbReference type="ARBA" id="ARBA00022692"/>
    </source>
</evidence>
<keyword evidence="5 8" id="KW-0812">Transmembrane</keyword>
<feature type="transmembrane region" description="Helical" evidence="8">
    <location>
        <begin position="231"/>
        <end position="249"/>
    </location>
</feature>
<evidence type="ECO:0000256" key="4">
    <source>
        <dbReference type="ARBA" id="ARBA00022475"/>
    </source>
</evidence>
<feature type="transmembrane region" description="Helical" evidence="8">
    <location>
        <begin position="80"/>
        <end position="100"/>
    </location>
</feature>
<feature type="transmembrane region" description="Helical" evidence="8">
    <location>
        <begin position="269"/>
        <end position="289"/>
    </location>
</feature>
<dbReference type="GO" id="GO:0022857">
    <property type="term" value="F:transmembrane transporter activity"/>
    <property type="evidence" value="ECO:0007669"/>
    <property type="project" value="InterPro"/>
</dbReference>
<name>A0A6N9I2W8_9LACO</name>
<dbReference type="NCBIfam" id="TIGR00711">
    <property type="entry name" value="efflux_EmrB"/>
    <property type="match status" value="1"/>
</dbReference>
<keyword evidence="3" id="KW-0813">Transport</keyword>
<dbReference type="Gene3D" id="1.20.1720.10">
    <property type="entry name" value="Multidrug resistance protein D"/>
    <property type="match status" value="1"/>
</dbReference>
<evidence type="ECO:0000256" key="6">
    <source>
        <dbReference type="ARBA" id="ARBA00022989"/>
    </source>
</evidence>
<dbReference type="InterPro" id="IPR011701">
    <property type="entry name" value="MFS"/>
</dbReference>
<dbReference type="GO" id="GO:0005886">
    <property type="term" value="C:plasma membrane"/>
    <property type="evidence" value="ECO:0007669"/>
    <property type="project" value="UniProtKB-SubCell"/>
</dbReference>
<gene>
    <name evidence="10" type="ORF">GB993_07265</name>
</gene>
<dbReference type="InterPro" id="IPR004638">
    <property type="entry name" value="EmrB-like"/>
</dbReference>
<evidence type="ECO:0000256" key="7">
    <source>
        <dbReference type="ARBA" id="ARBA00023136"/>
    </source>
</evidence>
<evidence type="ECO:0000313" key="11">
    <source>
        <dbReference type="Proteomes" id="UP000449209"/>
    </source>
</evidence>
<dbReference type="OrthoDB" id="9816041at2"/>
<dbReference type="PROSITE" id="PS50850">
    <property type="entry name" value="MFS"/>
    <property type="match status" value="1"/>
</dbReference>
<feature type="transmembrane region" description="Helical" evidence="8">
    <location>
        <begin position="44"/>
        <end position="68"/>
    </location>
</feature>
<dbReference type="InterPro" id="IPR036259">
    <property type="entry name" value="MFS_trans_sf"/>
</dbReference>
<feature type="transmembrane region" description="Helical" evidence="8">
    <location>
        <begin position="335"/>
        <end position="354"/>
    </location>
</feature>
<accession>A0A6N9I2W8</accession>
<evidence type="ECO:0000256" key="3">
    <source>
        <dbReference type="ARBA" id="ARBA00022448"/>
    </source>
</evidence>
<feature type="transmembrane region" description="Helical" evidence="8">
    <location>
        <begin position="169"/>
        <end position="188"/>
    </location>
</feature>
<comment type="similarity">
    <text evidence="2">Belongs to the major facilitator superfamily. EmrB family.</text>
</comment>
<feature type="transmembrane region" description="Helical" evidence="8">
    <location>
        <begin position="360"/>
        <end position="381"/>
    </location>
</feature>
<evidence type="ECO:0000256" key="2">
    <source>
        <dbReference type="ARBA" id="ARBA00008537"/>
    </source>
</evidence>
<dbReference type="Proteomes" id="UP000449209">
    <property type="component" value="Unassembled WGS sequence"/>
</dbReference>
<dbReference type="EMBL" id="WEZQ01000012">
    <property type="protein sequence ID" value="MYV17300.1"/>
    <property type="molecule type" value="Genomic_DNA"/>
</dbReference>
<evidence type="ECO:0000256" key="1">
    <source>
        <dbReference type="ARBA" id="ARBA00004651"/>
    </source>
</evidence>
<evidence type="ECO:0000313" key="10">
    <source>
        <dbReference type="EMBL" id="MYV17300.1"/>
    </source>
</evidence>
<protein>
    <submittedName>
        <fullName evidence="10">DHA2 family efflux MFS transporter permease subunit</fullName>
    </submittedName>
</protein>
<organism evidence="10 11">
    <name type="scientific">Furfurilactobacillus milii</name>
    <dbReference type="NCBI Taxonomy" id="2888272"/>
    <lineage>
        <taxon>Bacteria</taxon>
        <taxon>Bacillati</taxon>
        <taxon>Bacillota</taxon>
        <taxon>Bacilli</taxon>
        <taxon>Lactobacillales</taxon>
        <taxon>Lactobacillaceae</taxon>
        <taxon>Furfurilactobacillus</taxon>
    </lineage>
</organism>
<dbReference type="PANTHER" id="PTHR42718">
    <property type="entry name" value="MAJOR FACILITATOR SUPERFAMILY MULTIDRUG TRANSPORTER MFSC"/>
    <property type="match status" value="1"/>
</dbReference>
<feature type="transmembrane region" description="Helical" evidence="8">
    <location>
        <begin position="442"/>
        <end position="460"/>
    </location>
</feature>
<dbReference type="RefSeq" id="WP_161003708.1">
    <property type="nucleotide sequence ID" value="NZ_WEZQ01000012.1"/>
</dbReference>
<dbReference type="PANTHER" id="PTHR42718:SF9">
    <property type="entry name" value="MAJOR FACILITATOR SUPERFAMILY MULTIDRUG TRANSPORTER MFSC"/>
    <property type="match status" value="1"/>
</dbReference>
<dbReference type="PRINTS" id="PR01036">
    <property type="entry name" value="TCRTETB"/>
</dbReference>
<feature type="transmembrane region" description="Helical" evidence="8">
    <location>
        <begin position="402"/>
        <end position="422"/>
    </location>
</feature>
<feature type="transmembrane region" description="Helical" evidence="8">
    <location>
        <begin position="106"/>
        <end position="127"/>
    </location>
</feature>
<dbReference type="SUPFAM" id="SSF103473">
    <property type="entry name" value="MFS general substrate transporter"/>
    <property type="match status" value="1"/>
</dbReference>
<sequence>MDSTTTKVPRFVLFSIVGTALLSFCGILTETSMNVTFPTLMRQFHISIGAVQWLTTGYLLIASLVMIMASYIHKRFTFKATFVTALVLFVVGLVVCAVAISFPVLLIGRLIGGIATGLCTPVMFGIITQFVPSSKMGRYMSIGGMILGFAPTVGPTYGGLVLYYMGWRMIFWIVLPIVAVSFLFGYFNIRQRVGTQPAHFDTLGFTLIAVAFVTISLGFNDASKHGWSSLGFWGLVLVGIVALVGYGWWATRTAQPLINIAIFKRRTFVLSFLTYLSLQLSNIGLGFLLPNYAQLVIGANAMTAGLLLLPGSVLRTILMPLGGSLLDRRGPRVPILTGLVCLMIAMAGFVLSVGHLSVGWIIGIYIIYSVGFSMTFSNTLANGMQQLSPKLIGDGNAAFNAIQQYAGSIGTAVMATVVAISQNQAGKLSSVEATARGGLHDFIILLVLTIIMIVLASFNFKFQQQDKKA</sequence>
<feature type="transmembrane region" description="Helical" evidence="8">
    <location>
        <begin position="200"/>
        <end position="219"/>
    </location>
</feature>
<keyword evidence="6 8" id="KW-1133">Transmembrane helix</keyword>
<dbReference type="Pfam" id="PF07690">
    <property type="entry name" value="MFS_1"/>
    <property type="match status" value="1"/>
</dbReference>
<feature type="transmembrane region" description="Helical" evidence="8">
    <location>
        <begin position="12"/>
        <end position="29"/>
    </location>
</feature>
<feature type="domain" description="Major facilitator superfamily (MFS) profile" evidence="9">
    <location>
        <begin position="11"/>
        <end position="464"/>
    </location>
</feature>
<comment type="subcellular location">
    <subcellularLocation>
        <location evidence="1">Cell membrane</location>
        <topology evidence="1">Multi-pass membrane protein</topology>
    </subcellularLocation>
</comment>
<keyword evidence="4" id="KW-1003">Cell membrane</keyword>
<evidence type="ECO:0000256" key="8">
    <source>
        <dbReference type="SAM" id="Phobius"/>
    </source>
</evidence>
<feature type="transmembrane region" description="Helical" evidence="8">
    <location>
        <begin position="139"/>
        <end position="163"/>
    </location>
</feature>